<dbReference type="Proteomes" id="UP000318939">
    <property type="component" value="Chromosome"/>
</dbReference>
<dbReference type="RefSeq" id="WP_142822516.1">
    <property type="nucleotide sequence ID" value="NZ_CP117267.1"/>
</dbReference>
<reference evidence="2" key="2">
    <citation type="journal article" date="2023" name="MicrobiologyOpen">
        <title>Genomics of the tumorigenes clade of the family Rhizobiaceae and description of Rhizobium rhododendri sp. nov.</title>
        <authorList>
            <person name="Kuzmanovic N."/>
            <person name="diCenzo G.C."/>
            <person name="Bunk B."/>
            <person name="Sproeer C."/>
            <person name="Fruehling A."/>
            <person name="Neumann-Schaal M."/>
            <person name="Overmann J."/>
            <person name="Smalla K."/>
        </authorList>
    </citation>
    <scope>NUCLEOTIDE SEQUENCE</scope>
    <source>
        <strain evidence="2">Rho-6.2</strain>
    </source>
</reference>
<organism evidence="2 3">
    <name type="scientific">Rhizobium rhododendri</name>
    <dbReference type="NCBI Taxonomy" id="2506430"/>
    <lineage>
        <taxon>Bacteria</taxon>
        <taxon>Pseudomonadati</taxon>
        <taxon>Pseudomonadota</taxon>
        <taxon>Alphaproteobacteria</taxon>
        <taxon>Hyphomicrobiales</taxon>
        <taxon>Rhizobiaceae</taxon>
        <taxon>Rhizobium/Agrobacterium group</taxon>
        <taxon>Rhizobium</taxon>
    </lineage>
</organism>
<dbReference type="Pfam" id="PF09361">
    <property type="entry name" value="Phasin_2"/>
    <property type="match status" value="1"/>
</dbReference>
<evidence type="ECO:0000313" key="2">
    <source>
        <dbReference type="EMBL" id="WFS24047.1"/>
    </source>
</evidence>
<keyword evidence="3" id="KW-1185">Reference proteome</keyword>
<evidence type="ECO:0000259" key="1">
    <source>
        <dbReference type="Pfam" id="PF09361"/>
    </source>
</evidence>
<evidence type="ECO:0000313" key="3">
    <source>
        <dbReference type="Proteomes" id="UP000318939"/>
    </source>
</evidence>
<sequence>MLNNKQNAAPDTDAIDEALKNYTQAALSVQAIAAEAAGYSKKSFEDAVSHVGTLSSVTSLDAALELQSNFAKSYYESFVAEAAKIGEMYAGLARSVYEPARKAAAGSSGNAGDSANSAA</sequence>
<name>A0ABY8IK61_9HYPH</name>
<accession>A0ABY8IK61</accession>
<gene>
    <name evidence="2" type="ORF">PR018_06000</name>
</gene>
<proteinExistence type="predicted"/>
<dbReference type="EMBL" id="CP117267">
    <property type="protein sequence ID" value="WFS24047.1"/>
    <property type="molecule type" value="Genomic_DNA"/>
</dbReference>
<feature type="domain" description="Phasin" evidence="1">
    <location>
        <begin position="13"/>
        <end position="102"/>
    </location>
</feature>
<reference evidence="2" key="1">
    <citation type="journal article" date="2019" name="Phytopathology">
        <title>A Novel Group of Rhizobium tumorigenes-Like Agrobacteria Associated with Crown Gall Disease of Rhododendron and Blueberry.</title>
        <authorList>
            <person name="Kuzmanovic N."/>
            <person name="Behrens P."/>
            <person name="Idczak E."/>
            <person name="Wagner S."/>
            <person name="Gotz M."/>
            <person name="Sproer C."/>
            <person name="Bunk B."/>
            <person name="Overmann J."/>
            <person name="Smalla K."/>
        </authorList>
    </citation>
    <scope>NUCLEOTIDE SEQUENCE</scope>
    <source>
        <strain evidence="2">Rho-6.2</strain>
    </source>
</reference>
<dbReference type="InterPro" id="IPR018968">
    <property type="entry name" value="Phasin"/>
</dbReference>
<protein>
    <submittedName>
        <fullName evidence="2">Phasin family protein</fullName>
    </submittedName>
</protein>